<keyword evidence="5" id="KW-0418">Kinase</keyword>
<accession>A0A918UM48</accession>
<dbReference type="InterPro" id="IPR003594">
    <property type="entry name" value="HATPase_dom"/>
</dbReference>
<dbReference type="AlphaFoldDB" id="A0A918UM48"/>
<dbReference type="InterPro" id="IPR036097">
    <property type="entry name" value="HisK_dim/P_sf"/>
</dbReference>
<keyword evidence="4" id="KW-0808">Transferase</keyword>
<dbReference type="RefSeq" id="WP_018472431.1">
    <property type="nucleotide sequence ID" value="NZ_BMWX01000002.1"/>
</dbReference>
<dbReference type="InterPro" id="IPR036890">
    <property type="entry name" value="HATPase_C_sf"/>
</dbReference>
<dbReference type="Pfam" id="PF02518">
    <property type="entry name" value="HATPase_c"/>
    <property type="match status" value="1"/>
</dbReference>
<dbReference type="PANTHER" id="PTHR43304:SF1">
    <property type="entry name" value="PAC DOMAIN-CONTAINING PROTEIN"/>
    <property type="match status" value="1"/>
</dbReference>
<evidence type="ECO:0000256" key="1">
    <source>
        <dbReference type="ARBA" id="ARBA00000085"/>
    </source>
</evidence>
<keyword evidence="9" id="KW-1185">Reference proteome</keyword>
<dbReference type="InterPro" id="IPR000700">
    <property type="entry name" value="PAS-assoc_C"/>
</dbReference>
<dbReference type="Pfam" id="PF08447">
    <property type="entry name" value="PAS_3"/>
    <property type="match status" value="1"/>
</dbReference>
<feature type="domain" description="Histidine kinase" evidence="6">
    <location>
        <begin position="877"/>
        <end position="1090"/>
    </location>
</feature>
<name>A0A918UM48_9BACT</name>
<evidence type="ECO:0000256" key="5">
    <source>
        <dbReference type="ARBA" id="ARBA00022777"/>
    </source>
</evidence>
<dbReference type="PROSITE" id="PS50113">
    <property type="entry name" value="PAC"/>
    <property type="match status" value="1"/>
</dbReference>
<protein>
    <recommendedName>
        <fullName evidence="2">histidine kinase</fullName>
        <ecNumber evidence="2">2.7.13.3</ecNumber>
    </recommendedName>
</protein>
<dbReference type="Gene3D" id="3.30.450.20">
    <property type="entry name" value="PAS domain"/>
    <property type="match status" value="3"/>
</dbReference>
<evidence type="ECO:0000259" key="6">
    <source>
        <dbReference type="PROSITE" id="PS50109"/>
    </source>
</evidence>
<evidence type="ECO:0000256" key="2">
    <source>
        <dbReference type="ARBA" id="ARBA00012438"/>
    </source>
</evidence>
<dbReference type="PANTHER" id="PTHR43304">
    <property type="entry name" value="PHYTOCHROME-LIKE PROTEIN CPH1"/>
    <property type="match status" value="1"/>
</dbReference>
<dbReference type="InterPro" id="IPR013655">
    <property type="entry name" value="PAS_fold_3"/>
</dbReference>
<dbReference type="EC" id="2.7.13.3" evidence="2"/>
<comment type="catalytic activity">
    <reaction evidence="1">
        <text>ATP + protein L-histidine = ADP + protein N-phospho-L-histidine.</text>
        <dbReference type="EC" id="2.7.13.3"/>
    </reaction>
</comment>
<comment type="caution">
    <text evidence="8">The sequence shown here is derived from an EMBL/GenBank/DDBJ whole genome shotgun (WGS) entry which is preliminary data.</text>
</comment>
<dbReference type="InterPro" id="IPR004358">
    <property type="entry name" value="Sig_transdc_His_kin-like_C"/>
</dbReference>
<dbReference type="PROSITE" id="PS50109">
    <property type="entry name" value="HIS_KIN"/>
    <property type="match status" value="1"/>
</dbReference>
<dbReference type="SUPFAM" id="SSF47384">
    <property type="entry name" value="Homodimeric domain of signal transducing histidine kinase"/>
    <property type="match status" value="1"/>
</dbReference>
<keyword evidence="3" id="KW-0597">Phosphoprotein</keyword>
<dbReference type="SUPFAM" id="SSF55781">
    <property type="entry name" value="GAF domain-like"/>
    <property type="match status" value="1"/>
</dbReference>
<proteinExistence type="predicted"/>
<dbReference type="PRINTS" id="PR00344">
    <property type="entry name" value="BCTRLSENSOR"/>
</dbReference>
<evidence type="ECO:0000259" key="7">
    <source>
        <dbReference type="PROSITE" id="PS50113"/>
    </source>
</evidence>
<gene>
    <name evidence="8" type="ORF">GCM10007049_10470</name>
</gene>
<dbReference type="SUPFAM" id="SSF55785">
    <property type="entry name" value="PYP-like sensor domain (PAS domain)"/>
    <property type="match status" value="3"/>
</dbReference>
<dbReference type="EMBL" id="BMWX01000002">
    <property type="protein sequence ID" value="GGZ19823.1"/>
    <property type="molecule type" value="Genomic_DNA"/>
</dbReference>
<dbReference type="Proteomes" id="UP000619457">
    <property type="component" value="Unassembled WGS sequence"/>
</dbReference>
<evidence type="ECO:0000256" key="4">
    <source>
        <dbReference type="ARBA" id="ARBA00022679"/>
    </source>
</evidence>
<evidence type="ECO:0000313" key="8">
    <source>
        <dbReference type="EMBL" id="GGZ19823.1"/>
    </source>
</evidence>
<dbReference type="GO" id="GO:0000155">
    <property type="term" value="F:phosphorelay sensor kinase activity"/>
    <property type="evidence" value="ECO:0007669"/>
    <property type="project" value="InterPro"/>
</dbReference>
<reference evidence="8" key="2">
    <citation type="submission" date="2020-09" db="EMBL/GenBank/DDBJ databases">
        <authorList>
            <person name="Sun Q."/>
            <person name="Kim S."/>
        </authorList>
    </citation>
    <scope>NUCLEOTIDE SEQUENCE</scope>
    <source>
        <strain evidence="8">KCTC 12368</strain>
    </source>
</reference>
<organism evidence="8 9">
    <name type="scientific">Echinicola pacifica</name>
    <dbReference type="NCBI Taxonomy" id="346377"/>
    <lineage>
        <taxon>Bacteria</taxon>
        <taxon>Pseudomonadati</taxon>
        <taxon>Bacteroidota</taxon>
        <taxon>Cytophagia</taxon>
        <taxon>Cytophagales</taxon>
        <taxon>Cyclobacteriaceae</taxon>
        <taxon>Echinicola</taxon>
    </lineage>
</organism>
<feature type="domain" description="PAC" evidence="7">
    <location>
        <begin position="797"/>
        <end position="859"/>
    </location>
</feature>
<evidence type="ECO:0000256" key="3">
    <source>
        <dbReference type="ARBA" id="ARBA00022553"/>
    </source>
</evidence>
<dbReference type="InterPro" id="IPR005467">
    <property type="entry name" value="His_kinase_dom"/>
</dbReference>
<dbReference type="Gene3D" id="1.10.287.130">
    <property type="match status" value="1"/>
</dbReference>
<evidence type="ECO:0000313" key="9">
    <source>
        <dbReference type="Proteomes" id="UP000619457"/>
    </source>
</evidence>
<dbReference type="Gene3D" id="3.30.565.10">
    <property type="entry name" value="Histidine kinase-like ATPase, C-terminal domain"/>
    <property type="match status" value="1"/>
</dbReference>
<reference evidence="8" key="1">
    <citation type="journal article" date="2014" name="Int. J. Syst. Evol. Microbiol.">
        <title>Complete genome sequence of Corynebacterium casei LMG S-19264T (=DSM 44701T), isolated from a smear-ripened cheese.</title>
        <authorList>
            <consortium name="US DOE Joint Genome Institute (JGI-PGF)"/>
            <person name="Walter F."/>
            <person name="Albersmeier A."/>
            <person name="Kalinowski J."/>
            <person name="Ruckert C."/>
        </authorList>
    </citation>
    <scope>NUCLEOTIDE SEQUENCE</scope>
    <source>
        <strain evidence="8">KCTC 12368</strain>
    </source>
</reference>
<sequence>MENYKSISGLLNLEKASSKDYQILFVSSQFQEFITIFTALDLSNALLCYEDKVLDRFWESFETSSQVESYLLCDNGTIIYCAIEGNIIRQANGNEILSMCFNFDLGISDGLPQWLYDQNKEIIYPYIGNKFSKKHHSLVDFAKFFQQLYPSNDLMSIESFLQEDKHQKILIKSNTNLQLQKESLPQAGFVKLKVMDGLFEQNLDAFLNWNHELIGGLGREALFYEYHTGRDTIKLSGPLFKLMGFPLHNHTEIPAQDWYDLIYEGDKVVYQRNFQKSLNSTRPLVSYYHLKQKSGSLLFVREDTVSFHDSTSGKIYLFGTIRKVSDEKPNYEGDQIVTNDFENHLPGMVFSFTTNVDGEQEFTFISREVRKIFEVDDHTTMKSEDLMQRIHPDDYHLILAANKKLHENPQVTVTFRIINSQNQIKYLFCTCRLTDRYSKSWSGYMIDITYFRQLQQEVNEFPAYQRVSFDNSPQVIFQFDKEGTIIKANQTLFQKTQSENKTDYIGKSIHDIYKHNPVYPCLLEGLKYGYARYEGPFVSYLNSRNYFVNLTVKKLSLDNVFEASFEDITYKEYVQRILNDTAEISAHYNDQQFFDELVKLLSFKLNISFCIIGDYLEDEESVKTIAVSKNGGLIPNFIYTLKNTPCDRSLNSKSDGVTIIADHVADLFPKDLFLQDEKLKSYCSTAIKNKAGKKVGILVLADTKPMLNESGIINIVSILADRVGAELQRMRYEQELVSSQQLYRSIAENFPKGTVDVLDRELRYIYTEGSEYFHLGLDPKALIGTKHLSKYDEFTARRAKLKLEEIFQGQTVTYEITFNDQNYMKIGVPLRDEDGKVTRALLVTQNITVTKKAQIERERLIRDLSSHNEELQRFAYIVSHNLRAPIVNITSLLDLINEDNLADPTNLELIDSLKTSTQILNATLMDLIEVVSIKKQKLLKVENISFHNVVHNIEKSLFRQLQDAKAIINRDFQVEHINYVYSHLENFLLNFVTNSIKYSHPDRQPILNISTEQVGKNILITFNDNGIGIDLEKYGDRIFGLYQRFHTHVEGKGLGLYLIREQIRSLDGDILVESSVDIGTTFRIILKNLPLSKGSTQAVGQTN</sequence>
<dbReference type="SUPFAM" id="SSF55874">
    <property type="entry name" value="ATPase domain of HSP90 chaperone/DNA topoisomerase II/histidine kinase"/>
    <property type="match status" value="1"/>
</dbReference>
<dbReference type="InterPro" id="IPR035965">
    <property type="entry name" value="PAS-like_dom_sf"/>
</dbReference>
<dbReference type="SMART" id="SM00387">
    <property type="entry name" value="HATPase_c"/>
    <property type="match status" value="1"/>
</dbReference>
<dbReference type="InterPro" id="IPR052162">
    <property type="entry name" value="Sensor_kinase/Photoreceptor"/>
</dbReference>